<feature type="region of interest" description="Disordered" evidence="2">
    <location>
        <begin position="65"/>
        <end position="84"/>
    </location>
</feature>
<dbReference type="AlphaFoldDB" id="A0A835NTQ0"/>
<protein>
    <submittedName>
        <fullName evidence="3">Centromere protein P</fullName>
    </submittedName>
</protein>
<dbReference type="PANTHER" id="PTHR28577">
    <property type="entry name" value="CENTROMERE PROTEIN P"/>
    <property type="match status" value="1"/>
</dbReference>
<evidence type="ECO:0000313" key="3">
    <source>
        <dbReference type="EMBL" id="KAG0120955.1"/>
    </source>
</evidence>
<proteinExistence type="predicted"/>
<dbReference type="Proteomes" id="UP000618051">
    <property type="component" value="Unassembled WGS sequence"/>
</dbReference>
<dbReference type="EMBL" id="JADDUC020000015">
    <property type="protein sequence ID" value="KAI1234337.1"/>
    <property type="molecule type" value="Genomic_DNA"/>
</dbReference>
<gene>
    <name evidence="4" type="ORF">IHE44_0003379</name>
    <name evidence="3" type="ORF">IHE44_011895</name>
</gene>
<dbReference type="GO" id="GO:0000775">
    <property type="term" value="C:chromosome, centromeric region"/>
    <property type="evidence" value="ECO:0007669"/>
    <property type="project" value="InterPro"/>
</dbReference>
<evidence type="ECO:0000256" key="1">
    <source>
        <dbReference type="SAM" id="Coils"/>
    </source>
</evidence>
<reference evidence="4 5" key="2">
    <citation type="journal article" date="2021" name="J. Hered.">
        <title>Feather Gene Expression Elucidates the Developmental Basis of Plumage Iridescence in African Starlings.</title>
        <authorList>
            <person name="Rubenstein D.R."/>
            <person name="Corvelo A."/>
            <person name="MacManes M.D."/>
            <person name="Maia R."/>
            <person name="Narzisi G."/>
            <person name="Rousaki A."/>
            <person name="Vandenabeele P."/>
            <person name="Shawkey M.D."/>
            <person name="Solomon J."/>
        </authorList>
    </citation>
    <scope>NUCLEOTIDE SEQUENCE [LARGE SCALE GENOMIC DNA]</scope>
    <source>
        <strain evidence="4">SS15</strain>
    </source>
</reference>
<feature type="non-terminal residue" evidence="3">
    <location>
        <position position="465"/>
    </location>
</feature>
<feature type="compositionally biased region" description="Basic and acidic residues" evidence="2">
    <location>
        <begin position="69"/>
        <end position="81"/>
    </location>
</feature>
<dbReference type="PANTHER" id="PTHR28577:SF1">
    <property type="entry name" value="CENTROMERE PROTEIN P"/>
    <property type="match status" value="1"/>
</dbReference>
<dbReference type="EMBL" id="JADDUC010000057">
    <property type="protein sequence ID" value="KAG0120955.1"/>
    <property type="molecule type" value="Genomic_DNA"/>
</dbReference>
<organism evidence="3">
    <name type="scientific">Lamprotornis superbus</name>
    <dbReference type="NCBI Taxonomy" id="245042"/>
    <lineage>
        <taxon>Eukaryota</taxon>
        <taxon>Metazoa</taxon>
        <taxon>Chordata</taxon>
        <taxon>Craniata</taxon>
        <taxon>Vertebrata</taxon>
        <taxon>Euteleostomi</taxon>
        <taxon>Archelosauria</taxon>
        <taxon>Archosauria</taxon>
        <taxon>Dinosauria</taxon>
        <taxon>Saurischia</taxon>
        <taxon>Theropoda</taxon>
        <taxon>Coelurosauria</taxon>
        <taxon>Aves</taxon>
        <taxon>Neognathae</taxon>
        <taxon>Neoaves</taxon>
        <taxon>Telluraves</taxon>
        <taxon>Australaves</taxon>
        <taxon>Passeriformes</taxon>
        <taxon>Sturnidae</taxon>
        <taxon>Lamprotornis</taxon>
    </lineage>
</organism>
<keyword evidence="1" id="KW-0175">Coiled coil</keyword>
<sequence>RRPRALRSLSPQSRLSPLPPQGRVSAAVAAAGASSAPHRAPSRCLRTRSGPGHLCHLRASARISTGSSDESRFQHRPARSEEMDESIFQPYEDEIRALEEEIRLLTEKYEDIRQESTFFSDEEVLKAIRSFQRETQEETKGHESLSDLKAQLESLETDLSFLMKFTGFHFTSHSKKTVEKTRNRTVEKHRLSGKCHSLSFQLEFQLLEMQNNEKVSAVVSDLSIIMESREDSNVSKFVSSTEERGDLLTFFRSLSTYAEWYEHRRHTFLHFKRAYRYAVSLGRGGTASMSISSQYTEPLRHTHSKHSNTGVPQLSLEIRRDNSGKSPYFGIRPSWDRSTCYVDNVKRIPIMSDEMINKKSIIRVSGGMLRGIDVKPVLDQNIENEFDKEYGGSVDIPVLTRFELMIVWKIHLDEEGTTTPVLDLLPKVPEQVLEQRMTSVESIPGSFRSALWLLGIEAAIENLIK</sequence>
<feature type="compositionally biased region" description="Low complexity" evidence="2">
    <location>
        <begin position="1"/>
        <end position="39"/>
    </location>
</feature>
<comment type="caution">
    <text evidence="3">The sequence shown here is derived from an EMBL/GenBank/DDBJ whole genome shotgun (WGS) entry which is preliminary data.</text>
</comment>
<reference evidence="4" key="3">
    <citation type="submission" date="2022-01" db="EMBL/GenBank/DDBJ databases">
        <authorList>
            <person name="Rubenstein D.R."/>
        </authorList>
    </citation>
    <scope>NUCLEOTIDE SEQUENCE</scope>
    <source>
        <strain evidence="4">SS15</strain>
        <tissue evidence="4">Liver</tissue>
    </source>
</reference>
<dbReference type="GO" id="GO:0005634">
    <property type="term" value="C:nucleus"/>
    <property type="evidence" value="ECO:0007669"/>
    <property type="project" value="TreeGrafter"/>
</dbReference>
<feature type="region of interest" description="Disordered" evidence="2">
    <location>
        <begin position="1"/>
        <end position="43"/>
    </location>
</feature>
<evidence type="ECO:0000313" key="5">
    <source>
        <dbReference type="Proteomes" id="UP000618051"/>
    </source>
</evidence>
<evidence type="ECO:0000313" key="4">
    <source>
        <dbReference type="EMBL" id="KAI1234337.1"/>
    </source>
</evidence>
<feature type="coiled-coil region" evidence="1">
    <location>
        <begin position="88"/>
        <end position="115"/>
    </location>
</feature>
<reference evidence="3" key="1">
    <citation type="submission" date="2020-10" db="EMBL/GenBank/DDBJ databases">
        <title>Feather gene expression reveals the developmental basis of iridescence in African starlings.</title>
        <authorList>
            <person name="Rubenstein D.R."/>
        </authorList>
    </citation>
    <scope>NUCLEOTIDE SEQUENCE</scope>
    <source>
        <strain evidence="3">SS15</strain>
        <tissue evidence="3">Liver</tissue>
    </source>
</reference>
<feature type="non-terminal residue" evidence="3">
    <location>
        <position position="1"/>
    </location>
</feature>
<dbReference type="InterPro" id="IPR027801">
    <property type="entry name" value="CENP-P"/>
</dbReference>
<dbReference type="GO" id="GO:0034080">
    <property type="term" value="P:CENP-A containing chromatin assembly"/>
    <property type="evidence" value="ECO:0007669"/>
    <property type="project" value="InterPro"/>
</dbReference>
<dbReference type="OrthoDB" id="5976950at2759"/>
<dbReference type="Pfam" id="PF13096">
    <property type="entry name" value="CENP-P"/>
    <property type="match status" value="2"/>
</dbReference>
<accession>A0A835NTQ0</accession>
<evidence type="ECO:0000256" key="2">
    <source>
        <dbReference type="SAM" id="MobiDB-lite"/>
    </source>
</evidence>
<keyword evidence="5" id="KW-1185">Reference proteome</keyword>
<name>A0A835NTQ0_9PASS</name>